<organism evidence="1 2">
    <name type="scientific">Staphylotrichum longicolle</name>
    <dbReference type="NCBI Taxonomy" id="669026"/>
    <lineage>
        <taxon>Eukaryota</taxon>
        <taxon>Fungi</taxon>
        <taxon>Dikarya</taxon>
        <taxon>Ascomycota</taxon>
        <taxon>Pezizomycotina</taxon>
        <taxon>Sordariomycetes</taxon>
        <taxon>Sordariomycetidae</taxon>
        <taxon>Sordariales</taxon>
        <taxon>Chaetomiaceae</taxon>
        <taxon>Staphylotrichum</taxon>
    </lineage>
</organism>
<proteinExistence type="predicted"/>
<dbReference type="EMBL" id="JAHCVI010000003">
    <property type="protein sequence ID" value="KAG7288408.1"/>
    <property type="molecule type" value="Genomic_DNA"/>
</dbReference>
<gene>
    <name evidence="1" type="ORF">NEMBOFW57_007940</name>
</gene>
<accession>A0AAD4I0W5</accession>
<sequence>MPPGLRSKSIWALAEAYSGGNMEGRIIGGIAKVTHDPPAGMDLVRRALTIWRWHHERLPLGRPKTVVNHFRELIREAERHYERIHNGRKANALLHFDAWFQIRLEVMKDRLETWGLRWTSELLMTPAIINVPAYKAIAQNLDNAYRSLDEIDTTGFYSPLP</sequence>
<reference evidence="1" key="1">
    <citation type="submission" date="2023-02" db="EMBL/GenBank/DDBJ databases">
        <authorList>
            <person name="Palmer J.M."/>
        </authorList>
    </citation>
    <scope>NUCLEOTIDE SEQUENCE</scope>
    <source>
        <strain evidence="1">FW57</strain>
    </source>
</reference>
<evidence type="ECO:0000313" key="1">
    <source>
        <dbReference type="EMBL" id="KAG7288408.1"/>
    </source>
</evidence>
<comment type="caution">
    <text evidence="1">The sequence shown here is derived from an EMBL/GenBank/DDBJ whole genome shotgun (WGS) entry which is preliminary data.</text>
</comment>
<keyword evidence="2" id="KW-1185">Reference proteome</keyword>
<dbReference type="AlphaFoldDB" id="A0AAD4I0W5"/>
<protein>
    <submittedName>
        <fullName evidence="1">Uncharacterized protein</fullName>
    </submittedName>
</protein>
<evidence type="ECO:0000313" key="2">
    <source>
        <dbReference type="Proteomes" id="UP001197093"/>
    </source>
</evidence>
<name>A0AAD4I0W5_9PEZI</name>
<dbReference type="Proteomes" id="UP001197093">
    <property type="component" value="Unassembled WGS sequence"/>
</dbReference>